<comment type="caution">
    <text evidence="2">The sequence shown here is derived from an EMBL/GenBank/DDBJ whole genome shotgun (WGS) entry which is preliminary data.</text>
</comment>
<dbReference type="GeneID" id="17041580"/>
<proteinExistence type="predicted"/>
<feature type="region of interest" description="Disordered" evidence="1">
    <location>
        <begin position="182"/>
        <end position="210"/>
    </location>
</feature>
<dbReference type="RefSeq" id="XP_005648132.1">
    <property type="nucleotide sequence ID" value="XM_005648075.1"/>
</dbReference>
<feature type="compositionally biased region" description="Low complexity" evidence="1">
    <location>
        <begin position="188"/>
        <end position="206"/>
    </location>
</feature>
<accession>I0YYW9</accession>
<reference evidence="2 3" key="1">
    <citation type="journal article" date="2012" name="Genome Biol.">
        <title>The genome of the polar eukaryotic microalga coccomyxa subellipsoidea reveals traits of cold adaptation.</title>
        <authorList>
            <person name="Blanc G."/>
            <person name="Agarkova I."/>
            <person name="Grimwood J."/>
            <person name="Kuo A."/>
            <person name="Brueggeman A."/>
            <person name="Dunigan D."/>
            <person name="Gurnon J."/>
            <person name="Ladunga I."/>
            <person name="Lindquist E."/>
            <person name="Lucas S."/>
            <person name="Pangilinan J."/>
            <person name="Proschold T."/>
            <person name="Salamov A."/>
            <person name="Schmutz J."/>
            <person name="Weeks D."/>
            <person name="Yamada T."/>
            <person name="Claverie J.M."/>
            <person name="Grigoriev I."/>
            <person name="Van Etten J."/>
            <person name="Lomsadze A."/>
            <person name="Borodovsky M."/>
        </authorList>
    </citation>
    <scope>NUCLEOTIDE SEQUENCE [LARGE SCALE GENOMIC DNA]</scope>
    <source>
        <strain evidence="2 3">C-169</strain>
    </source>
</reference>
<dbReference type="Proteomes" id="UP000007264">
    <property type="component" value="Unassembled WGS sequence"/>
</dbReference>
<keyword evidence="3" id="KW-1185">Reference proteome</keyword>
<evidence type="ECO:0000313" key="3">
    <source>
        <dbReference type="Proteomes" id="UP000007264"/>
    </source>
</evidence>
<protein>
    <submittedName>
        <fullName evidence="2">Uncharacterized protein</fullName>
    </submittedName>
</protein>
<dbReference type="KEGG" id="csl:COCSUDRAFT_53399"/>
<dbReference type="eggNOG" id="ENOG502R8UU">
    <property type="taxonomic scope" value="Eukaryota"/>
</dbReference>
<evidence type="ECO:0000256" key="1">
    <source>
        <dbReference type="SAM" id="MobiDB-lite"/>
    </source>
</evidence>
<feature type="region of interest" description="Disordered" evidence="1">
    <location>
        <begin position="95"/>
        <end position="131"/>
    </location>
</feature>
<feature type="compositionally biased region" description="Low complexity" evidence="1">
    <location>
        <begin position="99"/>
        <end position="112"/>
    </location>
</feature>
<feature type="compositionally biased region" description="Basic and acidic residues" evidence="1">
    <location>
        <begin position="116"/>
        <end position="131"/>
    </location>
</feature>
<organism evidence="2 3">
    <name type="scientific">Coccomyxa subellipsoidea (strain C-169)</name>
    <name type="common">Green microalga</name>
    <dbReference type="NCBI Taxonomy" id="574566"/>
    <lineage>
        <taxon>Eukaryota</taxon>
        <taxon>Viridiplantae</taxon>
        <taxon>Chlorophyta</taxon>
        <taxon>core chlorophytes</taxon>
        <taxon>Trebouxiophyceae</taxon>
        <taxon>Trebouxiophyceae incertae sedis</taxon>
        <taxon>Coccomyxaceae</taxon>
        <taxon>Coccomyxa</taxon>
        <taxon>Coccomyxa subellipsoidea</taxon>
    </lineage>
</organism>
<name>I0YYW9_COCSC</name>
<dbReference type="AlphaFoldDB" id="I0YYW9"/>
<dbReference type="EMBL" id="AGSI01000007">
    <property type="protein sequence ID" value="EIE23588.1"/>
    <property type="molecule type" value="Genomic_DNA"/>
</dbReference>
<gene>
    <name evidence="2" type="ORF">COCSUDRAFT_53399</name>
</gene>
<sequence length="282" mass="30022">MITRLSLAMGLGPCSQQARFGSLTCSSAIRPQNCLKMHRMKSLSIRHLAAPHNVRCMASSRNNEEKSWSEIAKDAAELAASAVSKVGKSISSAVRSLVPQEQQQKQQPLRPQRSYGRSEGDYGKLNPWERERGSLGMGDGLVGGLLGRAAGAMLGGAMRQLQNQQEQAEALREHALRVMQSDSRLRSRLGGSISPAPGGSSTSTSSQYINGRSTTTTTLQFFVRSSSGQQGLASVQQTVGDTGSDVIIKVQLPNGQVIQVDGSGSDGVVGGDVIDVEVRDVR</sequence>
<dbReference type="OrthoDB" id="10604028at2759"/>
<evidence type="ECO:0000313" key="2">
    <source>
        <dbReference type="EMBL" id="EIE23588.1"/>
    </source>
</evidence>